<sequence>MTEVEDVVAGAPVIVTFIAGADIEAGQVVGYDVSASPADMTVSPTYQDGYDTVPVGVAVDSVEQDDPVPVAIPPSIVRVRAKSAVSAGQLVQLNESNAGQVEPYNSSDNTWAVGQALEDISANSTGRVRLLLTK</sequence>
<proteinExistence type="predicted"/>
<dbReference type="Proteomes" id="UP001156259">
    <property type="component" value="Segment"/>
</dbReference>
<reference evidence="1 2" key="1">
    <citation type="submission" date="2022-10" db="EMBL/GenBank/DDBJ databases">
        <title>Evolutionary Diversification of Methanotrophic Ca. Methanophagales (ANME-1) and Their Expansive Virome.</title>
        <authorList>
            <person name="Laso-Perez R."/>
            <person name="Wu F."/>
            <person name="Cremiere A."/>
            <person name="Speth D.R."/>
            <person name="Magyar J.S."/>
            <person name="Krupovic M."/>
            <person name="Orphan V.J."/>
        </authorList>
    </citation>
    <scope>NUCLEOTIDE SEQUENCE [LARGE SCALE GENOMIC DNA]</scope>
</reference>
<dbReference type="InterPro" id="IPR011231">
    <property type="entry name" value="Phage_VT1-Sakai_H0018"/>
</dbReference>
<keyword evidence="2" id="KW-1185">Reference proteome</keyword>
<name>A0A9E8VG43_9CAUD</name>
<organism evidence="1 2">
    <name type="scientific">Methanophagales virus GBV301</name>
    <dbReference type="NCBI Taxonomy" id="2999280"/>
    <lineage>
        <taxon>Viruses</taxon>
        <taxon>Duplodnaviria</taxon>
        <taxon>Heunggongvirae</taxon>
        <taxon>Uroviricota</taxon>
        <taxon>Caudoviricetes</taxon>
        <taxon>Nakonvirales</taxon>
        <taxon>Ekchuahviridae</taxon>
        <taxon>Kukulkanvirus</taxon>
        <taxon>Kukulkanvirus guaymasense</taxon>
    </lineage>
</organism>
<gene>
    <name evidence="1" type="ORF">LDLAKGPJ_00089</name>
</gene>
<protein>
    <submittedName>
        <fullName evidence="1">Uncharacterized protein</fullName>
    </submittedName>
</protein>
<accession>A0A9E8VG43</accession>
<dbReference type="Pfam" id="PF09956">
    <property type="entry name" value="Phage_cement_2"/>
    <property type="match status" value="1"/>
</dbReference>
<dbReference type="EMBL" id="OP880252">
    <property type="protein sequence ID" value="WAE39513.1"/>
    <property type="molecule type" value="Genomic_DNA"/>
</dbReference>
<evidence type="ECO:0000313" key="1">
    <source>
        <dbReference type="EMBL" id="WAE39513.1"/>
    </source>
</evidence>
<evidence type="ECO:0000313" key="2">
    <source>
        <dbReference type="Proteomes" id="UP001156259"/>
    </source>
</evidence>